<evidence type="ECO:0000256" key="3">
    <source>
        <dbReference type="ARBA" id="ARBA00023125"/>
    </source>
</evidence>
<dbReference type="PANTHER" id="PTHR30408:SF12">
    <property type="entry name" value="TYPE I RESTRICTION ENZYME MJAVIII SPECIFICITY SUBUNIT"/>
    <property type="match status" value="1"/>
</dbReference>
<dbReference type="AlphaFoldDB" id="A0A6M0D3D7"/>
<comment type="caution">
    <text evidence="5">The sequence shown here is derived from an EMBL/GenBank/DDBJ whole genome shotgun (WGS) entry which is preliminary data.</text>
</comment>
<dbReference type="SUPFAM" id="SSF116734">
    <property type="entry name" value="DNA methylase specificity domain"/>
    <property type="match status" value="1"/>
</dbReference>
<keyword evidence="3" id="KW-0238">DNA-binding</keyword>
<accession>A0A6M0D3D7</accession>
<keyword evidence="2" id="KW-0680">Restriction system</keyword>
<organism evidence="5 6">
    <name type="scientific">Pseudomonas brassicae</name>
    <dbReference type="NCBI Taxonomy" id="2708063"/>
    <lineage>
        <taxon>Bacteria</taxon>
        <taxon>Pseudomonadati</taxon>
        <taxon>Pseudomonadota</taxon>
        <taxon>Gammaproteobacteria</taxon>
        <taxon>Pseudomonadales</taxon>
        <taxon>Pseudomonadaceae</taxon>
        <taxon>Pseudomonas</taxon>
    </lineage>
</organism>
<evidence type="ECO:0000313" key="5">
    <source>
        <dbReference type="EMBL" id="NER62347.1"/>
    </source>
</evidence>
<dbReference type="GO" id="GO:0003677">
    <property type="term" value="F:DNA binding"/>
    <property type="evidence" value="ECO:0007669"/>
    <property type="project" value="UniProtKB-KW"/>
</dbReference>
<sequence length="216" mass="23626">SAGQKRVPTEFLRQYSIPLPPLHEQQKITAVLTAVDDKLDVISRQIAATKTLRQGLLQTLLSRGVGTQDTAGFWQPHTSFKTGVHGAIPACWDEVSLGTIAPIVRRPVEISPDAIYPELGLRSYGKGTFHKRGLLGNEVGNKRLFEIKAGDLLFSNVFAWEGAVAIAKPQDVAASALIGTSHASLMIPVQIRRSFSVFNYPGGHKSSDTSITRWRR</sequence>
<proteinExistence type="inferred from homology"/>
<dbReference type="InterPro" id="IPR000055">
    <property type="entry name" value="Restrct_endonuc_typeI_TRD"/>
</dbReference>
<dbReference type="EMBL" id="JAAHBV010000756">
    <property type="protein sequence ID" value="NER62347.1"/>
    <property type="molecule type" value="Genomic_DNA"/>
</dbReference>
<reference evidence="5 6" key="1">
    <citation type="submission" date="2020-02" db="EMBL/GenBank/DDBJ databases">
        <title>Broccoli isolated Pseudomonas sp.</title>
        <authorList>
            <person name="Fujikawa T."/>
            <person name="Sawada H."/>
        </authorList>
    </citation>
    <scope>NUCLEOTIDE SEQUENCE [LARGE SCALE GENOMIC DNA]</scope>
    <source>
        <strain evidence="5 6">MAFF212428</strain>
    </source>
</reference>
<name>A0A6M0D3D7_9PSED</name>
<feature type="non-terminal residue" evidence="5">
    <location>
        <position position="1"/>
    </location>
</feature>
<protein>
    <recommendedName>
        <fullName evidence="4">Type I restriction modification DNA specificity domain-containing protein</fullName>
    </recommendedName>
</protein>
<evidence type="ECO:0000313" key="6">
    <source>
        <dbReference type="Proteomes" id="UP000480410"/>
    </source>
</evidence>
<evidence type="ECO:0000259" key="4">
    <source>
        <dbReference type="Pfam" id="PF01420"/>
    </source>
</evidence>
<dbReference type="Pfam" id="PF01420">
    <property type="entry name" value="Methylase_S"/>
    <property type="match status" value="1"/>
</dbReference>
<feature type="domain" description="Type I restriction modification DNA specificity" evidence="4">
    <location>
        <begin position="2"/>
        <end position="46"/>
    </location>
</feature>
<dbReference type="InterPro" id="IPR052021">
    <property type="entry name" value="Type-I_RS_S_subunit"/>
</dbReference>
<dbReference type="Proteomes" id="UP000480410">
    <property type="component" value="Unassembled WGS sequence"/>
</dbReference>
<comment type="similarity">
    <text evidence="1">Belongs to the type-I restriction system S methylase family.</text>
</comment>
<evidence type="ECO:0000256" key="2">
    <source>
        <dbReference type="ARBA" id="ARBA00022747"/>
    </source>
</evidence>
<dbReference type="Gene3D" id="1.10.287.1120">
    <property type="entry name" value="Bipartite methylase S protein"/>
    <property type="match status" value="1"/>
</dbReference>
<dbReference type="InterPro" id="IPR044946">
    <property type="entry name" value="Restrct_endonuc_typeI_TRD_sf"/>
</dbReference>
<gene>
    <name evidence="5" type="ORF">G3435_25120</name>
</gene>
<evidence type="ECO:0000256" key="1">
    <source>
        <dbReference type="ARBA" id="ARBA00010923"/>
    </source>
</evidence>
<dbReference type="Gene3D" id="3.90.220.20">
    <property type="entry name" value="DNA methylase specificity domains"/>
    <property type="match status" value="2"/>
</dbReference>
<dbReference type="GO" id="GO:0009307">
    <property type="term" value="P:DNA restriction-modification system"/>
    <property type="evidence" value="ECO:0007669"/>
    <property type="project" value="UniProtKB-KW"/>
</dbReference>
<dbReference type="PANTHER" id="PTHR30408">
    <property type="entry name" value="TYPE-1 RESTRICTION ENZYME ECOKI SPECIFICITY PROTEIN"/>
    <property type="match status" value="1"/>
</dbReference>